<organism evidence="1">
    <name type="scientific">Oryza punctata</name>
    <name type="common">Red rice</name>
    <dbReference type="NCBI Taxonomy" id="4537"/>
    <lineage>
        <taxon>Eukaryota</taxon>
        <taxon>Viridiplantae</taxon>
        <taxon>Streptophyta</taxon>
        <taxon>Embryophyta</taxon>
        <taxon>Tracheophyta</taxon>
        <taxon>Spermatophyta</taxon>
        <taxon>Magnoliopsida</taxon>
        <taxon>Liliopsida</taxon>
        <taxon>Poales</taxon>
        <taxon>Poaceae</taxon>
        <taxon>BOP clade</taxon>
        <taxon>Oryzoideae</taxon>
        <taxon>Oryzeae</taxon>
        <taxon>Oryzinae</taxon>
        <taxon>Oryza</taxon>
    </lineage>
</organism>
<dbReference type="Proteomes" id="UP000026962">
    <property type="component" value="Chromosome 2"/>
</dbReference>
<name>A0A0E0K289_ORYPU</name>
<proteinExistence type="predicted"/>
<reference evidence="1" key="1">
    <citation type="submission" date="2015-04" db="UniProtKB">
        <authorList>
            <consortium name="EnsemblPlants"/>
        </authorList>
    </citation>
    <scope>IDENTIFICATION</scope>
</reference>
<sequence length="100" mass="10711">MASMAPDLLLAMSPRLRASRTMASALADNSWPMKGRATTLCSPGVKCVSLNADTLVTLTMLRATARVNQMVRHDASANDLHSDIGMEPMINGGFLVFLFG</sequence>
<dbReference type="EnsemblPlants" id="OPUNC02G21530.2">
    <property type="protein sequence ID" value="OPUNC02G21530.2"/>
    <property type="gene ID" value="OPUNC02G21530"/>
</dbReference>
<evidence type="ECO:0000313" key="2">
    <source>
        <dbReference type="Proteomes" id="UP000026962"/>
    </source>
</evidence>
<accession>A0A0E0K289</accession>
<reference evidence="1" key="2">
    <citation type="submission" date="2018-05" db="EMBL/GenBank/DDBJ databases">
        <title>OpunRS2 (Oryza punctata Reference Sequence Version 2).</title>
        <authorList>
            <person name="Zhang J."/>
            <person name="Kudrna D."/>
            <person name="Lee S."/>
            <person name="Talag J."/>
            <person name="Welchert J."/>
            <person name="Wing R.A."/>
        </authorList>
    </citation>
    <scope>NUCLEOTIDE SEQUENCE [LARGE SCALE GENOMIC DNA]</scope>
</reference>
<protein>
    <submittedName>
        <fullName evidence="1">Uncharacterized protein</fullName>
    </submittedName>
</protein>
<dbReference type="Gramene" id="OPUNC02G21530.2">
    <property type="protein sequence ID" value="OPUNC02G21530.2"/>
    <property type="gene ID" value="OPUNC02G21530"/>
</dbReference>
<dbReference type="AlphaFoldDB" id="A0A0E0K289"/>
<evidence type="ECO:0000313" key="1">
    <source>
        <dbReference type="EnsemblPlants" id="OPUNC02G21530.2"/>
    </source>
</evidence>
<keyword evidence="2" id="KW-1185">Reference proteome</keyword>
<dbReference type="HOGENOM" id="CLU_2310688_0_0_1"/>